<proteinExistence type="predicted"/>
<evidence type="ECO:0000259" key="2">
    <source>
        <dbReference type="Pfam" id="PF10400"/>
    </source>
</evidence>
<feature type="domain" description="Transcription regulator PadR C-terminal" evidence="2">
    <location>
        <begin position="91"/>
        <end position="173"/>
    </location>
</feature>
<dbReference type="PANTHER" id="PTHR43252">
    <property type="entry name" value="TRANSCRIPTIONAL REGULATOR YQJI"/>
    <property type="match status" value="1"/>
</dbReference>
<dbReference type="AlphaFoldDB" id="A0A7X0PK75"/>
<organism evidence="3 4">
    <name type="scientific">Acidovorax soli</name>
    <dbReference type="NCBI Taxonomy" id="592050"/>
    <lineage>
        <taxon>Bacteria</taxon>
        <taxon>Pseudomonadati</taxon>
        <taxon>Pseudomonadota</taxon>
        <taxon>Betaproteobacteria</taxon>
        <taxon>Burkholderiales</taxon>
        <taxon>Comamonadaceae</taxon>
        <taxon>Acidovorax</taxon>
    </lineage>
</organism>
<dbReference type="Gene3D" id="1.10.10.10">
    <property type="entry name" value="Winged helix-like DNA-binding domain superfamily/Winged helix DNA-binding domain"/>
    <property type="match status" value="1"/>
</dbReference>
<evidence type="ECO:0000259" key="1">
    <source>
        <dbReference type="Pfam" id="PF03551"/>
    </source>
</evidence>
<dbReference type="Gene3D" id="6.10.140.190">
    <property type="match status" value="1"/>
</dbReference>
<reference evidence="3 4" key="1">
    <citation type="submission" date="2020-08" db="EMBL/GenBank/DDBJ databases">
        <title>Functional genomics of gut bacteria from endangered species of beetles.</title>
        <authorList>
            <person name="Carlos-Shanley C."/>
        </authorList>
    </citation>
    <scope>NUCLEOTIDE SEQUENCE [LARGE SCALE GENOMIC DNA]</scope>
    <source>
        <strain evidence="3 4">S00198</strain>
    </source>
</reference>
<accession>A0A7X0PK75</accession>
<dbReference type="InterPro" id="IPR036388">
    <property type="entry name" value="WH-like_DNA-bd_sf"/>
</dbReference>
<dbReference type="Proteomes" id="UP000575083">
    <property type="component" value="Unassembled WGS sequence"/>
</dbReference>
<dbReference type="InterPro" id="IPR018309">
    <property type="entry name" value="Tscrpt_reg_PadR_C"/>
</dbReference>
<evidence type="ECO:0000313" key="3">
    <source>
        <dbReference type="EMBL" id="MBB6563259.1"/>
    </source>
</evidence>
<dbReference type="GO" id="GO:0003677">
    <property type="term" value="F:DNA binding"/>
    <property type="evidence" value="ECO:0007669"/>
    <property type="project" value="UniProtKB-KW"/>
</dbReference>
<dbReference type="RefSeq" id="WP_184864085.1">
    <property type="nucleotide sequence ID" value="NZ_JACHLK010000017.1"/>
</dbReference>
<dbReference type="SUPFAM" id="SSF46785">
    <property type="entry name" value="Winged helix' DNA-binding domain"/>
    <property type="match status" value="1"/>
</dbReference>
<dbReference type="Pfam" id="PF10400">
    <property type="entry name" value="Vir_act_alpha_C"/>
    <property type="match status" value="1"/>
</dbReference>
<keyword evidence="3" id="KW-0238">DNA-binding</keyword>
<name>A0A7X0PK75_9BURK</name>
<dbReference type="Pfam" id="PF03551">
    <property type="entry name" value="PadR"/>
    <property type="match status" value="1"/>
</dbReference>
<feature type="domain" description="Transcription regulator PadR N-terminal" evidence="1">
    <location>
        <begin position="7"/>
        <end position="79"/>
    </location>
</feature>
<dbReference type="InterPro" id="IPR036390">
    <property type="entry name" value="WH_DNA-bd_sf"/>
</dbReference>
<comment type="caution">
    <text evidence="3">The sequence shown here is derived from an EMBL/GenBank/DDBJ whole genome shotgun (WGS) entry which is preliminary data.</text>
</comment>
<protein>
    <submittedName>
        <fullName evidence="3">DNA-binding PadR family transcriptional regulator</fullName>
    </submittedName>
</protein>
<keyword evidence="4" id="KW-1185">Reference proteome</keyword>
<dbReference type="InterPro" id="IPR005149">
    <property type="entry name" value="Tscrpt_reg_PadR_N"/>
</dbReference>
<dbReference type="PANTHER" id="PTHR43252:SF4">
    <property type="entry name" value="TRANSCRIPTIONAL REGULATORY PROTEIN"/>
    <property type="match status" value="1"/>
</dbReference>
<sequence length="184" mass="20906">MSLPHALLTALVEHPCSGSELAERFDKSIGYFWHATHQQIYRELARLEEALWIEALPAETGRGRKRQFRLLPAGRKELRRWIAEQQDPTPLRDELMVRLRAEAAVGPTGLEKEIARLQAMHQDKLAVYRRIAQRDFIGKEPSRERRLQHLVLKAGILQEELSLAIAKEALEILGAPAPSTRGAP</sequence>
<evidence type="ECO:0000313" key="4">
    <source>
        <dbReference type="Proteomes" id="UP000575083"/>
    </source>
</evidence>
<dbReference type="EMBL" id="JACHLK010000017">
    <property type="protein sequence ID" value="MBB6563259.1"/>
    <property type="molecule type" value="Genomic_DNA"/>
</dbReference>
<gene>
    <name evidence="3" type="ORF">HNP48_005978</name>
</gene>